<dbReference type="PANTHER" id="PTHR31286">
    <property type="entry name" value="GLYCINE-RICH CELL WALL STRUCTURAL PROTEIN 1.8-LIKE"/>
    <property type="match status" value="1"/>
</dbReference>
<evidence type="ECO:0000259" key="1">
    <source>
        <dbReference type="Pfam" id="PF14111"/>
    </source>
</evidence>
<dbReference type="PANTHER" id="PTHR31286:SF180">
    <property type="entry name" value="OS10G0362600 PROTEIN"/>
    <property type="match status" value="1"/>
</dbReference>
<sequence length="117" mass="13781">MTLIEYVLGDTPFEKCMDNYILYHLDGYYVFRFALEADIEKVMQDGPYTYHNKPFMLRNWEASFIFDTKSSAVGKPLYTDQYTIEMNHISYARVLVEVDISQPLLEIFTVDTHHGSY</sequence>
<dbReference type="InterPro" id="IPR040256">
    <property type="entry name" value="At4g02000-like"/>
</dbReference>
<dbReference type="AlphaFoldDB" id="A0A9J6B2R5"/>
<dbReference type="OrthoDB" id="1939300at2759"/>
<keyword evidence="3" id="KW-1185">Reference proteome</keyword>
<dbReference type="Proteomes" id="UP000824120">
    <property type="component" value="Chromosome 1"/>
</dbReference>
<feature type="domain" description="DUF4283" evidence="1">
    <location>
        <begin position="21"/>
        <end position="66"/>
    </location>
</feature>
<name>A0A9J6B2R5_SOLCO</name>
<evidence type="ECO:0000313" key="2">
    <source>
        <dbReference type="EMBL" id="KAG5630687.1"/>
    </source>
</evidence>
<comment type="caution">
    <text evidence="2">The sequence shown here is derived from an EMBL/GenBank/DDBJ whole genome shotgun (WGS) entry which is preliminary data.</text>
</comment>
<reference evidence="2 3" key="1">
    <citation type="submission" date="2020-09" db="EMBL/GenBank/DDBJ databases">
        <title>De no assembly of potato wild relative species, Solanum commersonii.</title>
        <authorList>
            <person name="Cho K."/>
        </authorList>
    </citation>
    <scope>NUCLEOTIDE SEQUENCE [LARGE SCALE GENOMIC DNA]</scope>
    <source>
        <strain evidence="2">LZ3.2</strain>
        <tissue evidence="2">Leaf</tissue>
    </source>
</reference>
<accession>A0A9J6B2R5</accession>
<evidence type="ECO:0000313" key="3">
    <source>
        <dbReference type="Proteomes" id="UP000824120"/>
    </source>
</evidence>
<protein>
    <recommendedName>
        <fullName evidence="1">DUF4283 domain-containing protein</fullName>
    </recommendedName>
</protein>
<dbReference type="Pfam" id="PF14111">
    <property type="entry name" value="DUF4283"/>
    <property type="match status" value="1"/>
</dbReference>
<proteinExistence type="predicted"/>
<gene>
    <name evidence="2" type="ORF">H5410_002404</name>
</gene>
<organism evidence="2 3">
    <name type="scientific">Solanum commersonii</name>
    <name type="common">Commerson's wild potato</name>
    <name type="synonym">Commerson's nightshade</name>
    <dbReference type="NCBI Taxonomy" id="4109"/>
    <lineage>
        <taxon>Eukaryota</taxon>
        <taxon>Viridiplantae</taxon>
        <taxon>Streptophyta</taxon>
        <taxon>Embryophyta</taxon>
        <taxon>Tracheophyta</taxon>
        <taxon>Spermatophyta</taxon>
        <taxon>Magnoliopsida</taxon>
        <taxon>eudicotyledons</taxon>
        <taxon>Gunneridae</taxon>
        <taxon>Pentapetalae</taxon>
        <taxon>asterids</taxon>
        <taxon>lamiids</taxon>
        <taxon>Solanales</taxon>
        <taxon>Solanaceae</taxon>
        <taxon>Solanoideae</taxon>
        <taxon>Solaneae</taxon>
        <taxon>Solanum</taxon>
    </lineage>
</organism>
<dbReference type="InterPro" id="IPR025558">
    <property type="entry name" value="DUF4283"/>
</dbReference>
<dbReference type="EMBL" id="JACXVP010000001">
    <property type="protein sequence ID" value="KAG5630687.1"/>
    <property type="molecule type" value="Genomic_DNA"/>
</dbReference>